<dbReference type="RefSeq" id="XP_016990699.1">
    <property type="nucleotide sequence ID" value="XM_017135210.1"/>
</dbReference>
<protein>
    <submittedName>
        <fullName evidence="1">Uncharacterized protein LOC108052734</fullName>
    </submittedName>
</protein>
<evidence type="ECO:0000313" key="1">
    <source>
        <dbReference type="RefSeq" id="XP_016990699.1"/>
    </source>
</evidence>
<dbReference type="AlphaFoldDB" id="A0A6P4FMN0"/>
<organism evidence="1">
    <name type="scientific">Drosophila rhopaloa</name>
    <name type="common">Fruit fly</name>
    <dbReference type="NCBI Taxonomy" id="1041015"/>
    <lineage>
        <taxon>Eukaryota</taxon>
        <taxon>Metazoa</taxon>
        <taxon>Ecdysozoa</taxon>
        <taxon>Arthropoda</taxon>
        <taxon>Hexapoda</taxon>
        <taxon>Insecta</taxon>
        <taxon>Pterygota</taxon>
        <taxon>Neoptera</taxon>
        <taxon>Endopterygota</taxon>
        <taxon>Diptera</taxon>
        <taxon>Brachycera</taxon>
        <taxon>Muscomorpha</taxon>
        <taxon>Ephydroidea</taxon>
        <taxon>Drosophilidae</taxon>
        <taxon>Drosophila</taxon>
        <taxon>Sophophora</taxon>
    </lineage>
</organism>
<proteinExistence type="predicted"/>
<accession>A0A6P4FMN0</accession>
<sequence length="173" mass="20188">MDVLKCIDNKEIFIEVLHLAIDYLIGNINDKQTLRSSHKYGFQNADDFLFVTRKMSSYYKNFSLEIARNESVTLFSCITPEMSRLIPFVLAARQSEVTRHLEQWESCKTKNILESFGWETRLILGDSSFGGNVHIITTVNLRYHHLECKNILVFEMNNVKLNDFINILENSFQ</sequence>
<gene>
    <name evidence="1" type="primary">LOC108052734</name>
</gene>
<reference evidence="1" key="1">
    <citation type="submission" date="2025-08" db="UniProtKB">
        <authorList>
            <consortium name="RefSeq"/>
        </authorList>
    </citation>
    <scope>IDENTIFICATION</scope>
</reference>
<name>A0A6P4FMN0_DRORH</name>